<proteinExistence type="predicted"/>
<comment type="caution">
    <text evidence="2">The sequence shown here is derived from an EMBL/GenBank/DDBJ whole genome shotgun (WGS) entry which is preliminary data.</text>
</comment>
<evidence type="ECO:0008006" key="4">
    <source>
        <dbReference type="Google" id="ProtNLM"/>
    </source>
</evidence>
<keyword evidence="3" id="KW-1185">Reference proteome</keyword>
<dbReference type="Proteomes" id="UP001282474">
    <property type="component" value="Unassembled WGS sequence"/>
</dbReference>
<sequence length="323" mass="33617">MAAADFTTIAELRAGLIRKALRYAIFAADTNADAVSDPFDVDGVLQTLPSGYVPVGFTTTDGVTFSGDLSTSDVESGQSASPTRSDVETDTQTAAWVPQETNAAAVALYENLPLSGSGSLPVLGTAAWTWSRPKTPPTRYRRLLFIAEDLNKTTGNPLYIVKHFPSALRSGREDEQWQRTAEISRGVTYQAYVDDVLGTDCLTWIDGPGWRDLAPLSDEVQQVAITGSPTGGTYTLTLSGQTTAGIAYNATASAVQSALEALSNVEVGDVVCAGGPHPGTPVTVTFEGQFAGTDVPQMTGSAASLTGGTSPAVVVTTTTPGGE</sequence>
<dbReference type="InterPro" id="IPR058154">
    <property type="entry name" value="Bxb1_TTP-like"/>
</dbReference>
<name>A0ABU4N456_9ACTN</name>
<organism evidence="2 3">
    <name type="scientific">Streptomyces caniscabiei</name>
    <dbReference type="NCBI Taxonomy" id="2746961"/>
    <lineage>
        <taxon>Bacteria</taxon>
        <taxon>Bacillati</taxon>
        <taxon>Actinomycetota</taxon>
        <taxon>Actinomycetes</taxon>
        <taxon>Kitasatosporales</taxon>
        <taxon>Streptomycetaceae</taxon>
        <taxon>Streptomyces</taxon>
    </lineage>
</organism>
<evidence type="ECO:0000313" key="3">
    <source>
        <dbReference type="Proteomes" id="UP001282474"/>
    </source>
</evidence>
<dbReference type="Pfam" id="PF25681">
    <property type="entry name" value="Phage_TTP_17"/>
    <property type="match status" value="1"/>
</dbReference>
<evidence type="ECO:0000256" key="1">
    <source>
        <dbReference type="SAM" id="MobiDB-lite"/>
    </source>
</evidence>
<dbReference type="RefSeq" id="WP_319703559.1">
    <property type="nucleotide sequence ID" value="NZ_JARAWJ010000067.1"/>
</dbReference>
<protein>
    <recommendedName>
        <fullName evidence="4">Major tail protein</fullName>
    </recommendedName>
</protein>
<gene>
    <name evidence="2" type="ORF">PV383_44145</name>
</gene>
<reference evidence="2 3" key="1">
    <citation type="journal article" date="2023" name="Microb. Genom.">
        <title>Mesoterricola silvestris gen. nov., sp. nov., Mesoterricola sediminis sp. nov., Geothrix oryzae sp. nov., Geothrix edaphica sp. nov., Geothrix rubra sp. nov., and Geothrix limicola sp. nov., six novel members of Acidobacteriota isolated from soils.</title>
        <authorList>
            <person name="Weisberg A.J."/>
            <person name="Pearce E."/>
            <person name="Kramer C.G."/>
            <person name="Chang J.H."/>
            <person name="Clarke C.R."/>
        </authorList>
    </citation>
    <scope>NUCLEOTIDE SEQUENCE [LARGE SCALE GENOMIC DNA]</scope>
    <source>
        <strain evidence="2 3">NE20-4-1</strain>
    </source>
</reference>
<accession>A0ABU4N456</accession>
<evidence type="ECO:0000313" key="2">
    <source>
        <dbReference type="EMBL" id="MDX3044107.1"/>
    </source>
</evidence>
<feature type="region of interest" description="Disordered" evidence="1">
    <location>
        <begin position="68"/>
        <end position="88"/>
    </location>
</feature>
<dbReference type="EMBL" id="JARAWJ010000067">
    <property type="protein sequence ID" value="MDX3044107.1"/>
    <property type="molecule type" value="Genomic_DNA"/>
</dbReference>